<dbReference type="EMBL" id="BAABGT010000104">
    <property type="protein sequence ID" value="GAA4557770.1"/>
    <property type="molecule type" value="Genomic_DNA"/>
</dbReference>
<accession>A0ABP8S1A6</accession>
<organism evidence="4 5">
    <name type="scientific">Pseudonocardia xishanensis</name>
    <dbReference type="NCBI Taxonomy" id="630995"/>
    <lineage>
        <taxon>Bacteria</taxon>
        <taxon>Bacillati</taxon>
        <taxon>Actinomycetota</taxon>
        <taxon>Actinomycetes</taxon>
        <taxon>Pseudonocardiales</taxon>
        <taxon>Pseudonocardiaceae</taxon>
        <taxon>Pseudonocardia</taxon>
    </lineage>
</organism>
<reference evidence="5" key="1">
    <citation type="journal article" date="2019" name="Int. J. Syst. Evol. Microbiol.">
        <title>The Global Catalogue of Microorganisms (GCM) 10K type strain sequencing project: providing services to taxonomists for standard genome sequencing and annotation.</title>
        <authorList>
            <consortium name="The Broad Institute Genomics Platform"/>
            <consortium name="The Broad Institute Genome Sequencing Center for Infectious Disease"/>
            <person name="Wu L."/>
            <person name="Ma J."/>
        </authorList>
    </citation>
    <scope>NUCLEOTIDE SEQUENCE [LARGE SCALE GENOMIC DNA]</scope>
    <source>
        <strain evidence="5">JCM 17906</strain>
    </source>
</reference>
<protein>
    <recommendedName>
        <fullName evidence="3">HTH merR-type domain-containing protein</fullName>
    </recommendedName>
</protein>
<dbReference type="Proteomes" id="UP001501598">
    <property type="component" value="Unassembled WGS sequence"/>
</dbReference>
<dbReference type="Gene3D" id="1.10.1660.10">
    <property type="match status" value="1"/>
</dbReference>
<dbReference type="PANTHER" id="PTHR30204">
    <property type="entry name" value="REDOX-CYCLING DRUG-SENSING TRANSCRIPTIONAL ACTIVATOR SOXR"/>
    <property type="match status" value="1"/>
</dbReference>
<dbReference type="InterPro" id="IPR047057">
    <property type="entry name" value="MerR_fam"/>
</dbReference>
<name>A0ABP8S1A6_9PSEU</name>
<dbReference type="InterPro" id="IPR000551">
    <property type="entry name" value="MerR-type_HTH_dom"/>
</dbReference>
<dbReference type="SUPFAM" id="SSF46955">
    <property type="entry name" value="Putative DNA-binding domain"/>
    <property type="match status" value="1"/>
</dbReference>
<evidence type="ECO:0000313" key="4">
    <source>
        <dbReference type="EMBL" id="GAA4557770.1"/>
    </source>
</evidence>
<proteinExistence type="predicted"/>
<feature type="coiled-coil region" evidence="2">
    <location>
        <begin position="109"/>
        <end position="136"/>
    </location>
</feature>
<evidence type="ECO:0000259" key="3">
    <source>
        <dbReference type="PROSITE" id="PS50937"/>
    </source>
</evidence>
<dbReference type="RefSeq" id="WP_345426496.1">
    <property type="nucleotide sequence ID" value="NZ_BAABGT010000104.1"/>
</dbReference>
<dbReference type="SMART" id="SM00422">
    <property type="entry name" value="HTH_MERR"/>
    <property type="match status" value="1"/>
</dbReference>
<gene>
    <name evidence="4" type="ORF">GCM10023175_62790</name>
</gene>
<dbReference type="PROSITE" id="PS50937">
    <property type="entry name" value="HTH_MERR_2"/>
    <property type="match status" value="1"/>
</dbReference>
<comment type="caution">
    <text evidence="4">The sequence shown here is derived from an EMBL/GenBank/DDBJ whole genome shotgun (WGS) entry which is preliminary data.</text>
</comment>
<feature type="domain" description="HTH merR-type" evidence="3">
    <location>
        <begin position="16"/>
        <end position="84"/>
    </location>
</feature>
<dbReference type="Pfam" id="PF13411">
    <property type="entry name" value="MerR_1"/>
    <property type="match status" value="1"/>
</dbReference>
<evidence type="ECO:0000256" key="1">
    <source>
        <dbReference type="ARBA" id="ARBA00023125"/>
    </source>
</evidence>
<evidence type="ECO:0000313" key="5">
    <source>
        <dbReference type="Proteomes" id="UP001501598"/>
    </source>
</evidence>
<sequence>MTENHLSRLDDEDYPAVSMGQAAELLGVQPAFLRSLDTSGVLHPHRTGGGHRRYSRRQLRVAARLRELLDAGHSLVSAQAILDLEHRLDDTDSARRRADDARDEATAALDVARADLRSRTDELAAARERIDELSDRVRDLG</sequence>
<keyword evidence="5" id="KW-1185">Reference proteome</keyword>
<evidence type="ECO:0000256" key="2">
    <source>
        <dbReference type="SAM" id="Coils"/>
    </source>
</evidence>
<keyword evidence="2" id="KW-0175">Coiled coil</keyword>
<keyword evidence="1" id="KW-0238">DNA-binding</keyword>
<dbReference type="InterPro" id="IPR009061">
    <property type="entry name" value="DNA-bd_dom_put_sf"/>
</dbReference>
<dbReference type="PANTHER" id="PTHR30204:SF93">
    <property type="entry name" value="HTH MERR-TYPE DOMAIN-CONTAINING PROTEIN"/>
    <property type="match status" value="1"/>
</dbReference>